<dbReference type="Gene3D" id="3.30.70.330">
    <property type="match status" value="3"/>
</dbReference>
<protein>
    <recommendedName>
        <fullName evidence="5">RRM domain-containing protein</fullName>
    </recommendedName>
</protein>
<dbReference type="SMART" id="SM00360">
    <property type="entry name" value="RRM"/>
    <property type="match status" value="3"/>
</dbReference>
<dbReference type="SUPFAM" id="SSF54928">
    <property type="entry name" value="RNA-binding domain, RBD"/>
    <property type="match status" value="2"/>
</dbReference>
<dbReference type="Proteomes" id="UP000663836">
    <property type="component" value="Unassembled WGS sequence"/>
</dbReference>
<keyword evidence="1" id="KW-0677">Repeat</keyword>
<dbReference type="GO" id="GO:0003723">
    <property type="term" value="F:RNA binding"/>
    <property type="evidence" value="ECO:0007669"/>
    <property type="project" value="UniProtKB-UniRule"/>
</dbReference>
<dbReference type="CDD" id="cd12254">
    <property type="entry name" value="RRM_hnRNPH_ESRPs_RBM12_like"/>
    <property type="match status" value="1"/>
</dbReference>
<evidence type="ECO:0000256" key="4">
    <source>
        <dbReference type="SAM" id="MobiDB-lite"/>
    </source>
</evidence>
<dbReference type="InterPro" id="IPR012677">
    <property type="entry name" value="Nucleotide-bd_a/b_plait_sf"/>
</dbReference>
<accession>A0A818JC97</accession>
<dbReference type="InterPro" id="IPR000504">
    <property type="entry name" value="RRM_dom"/>
</dbReference>
<comment type="caution">
    <text evidence="6">The sequence shown here is derived from an EMBL/GenBank/DDBJ whole genome shotgun (WGS) entry which is preliminary data.</text>
</comment>
<proteinExistence type="predicted"/>
<keyword evidence="2 3" id="KW-0694">RNA-binding</keyword>
<reference evidence="6" key="1">
    <citation type="submission" date="2021-02" db="EMBL/GenBank/DDBJ databases">
        <authorList>
            <person name="Nowell W R."/>
        </authorList>
    </citation>
    <scope>NUCLEOTIDE SEQUENCE</scope>
</reference>
<feature type="compositionally biased region" description="Basic residues" evidence="4">
    <location>
        <begin position="222"/>
        <end position="248"/>
    </location>
</feature>
<dbReference type="InterPro" id="IPR050666">
    <property type="entry name" value="ESRP"/>
</dbReference>
<feature type="region of interest" description="Disordered" evidence="4">
    <location>
        <begin position="379"/>
        <end position="419"/>
    </location>
</feature>
<gene>
    <name evidence="6" type="ORF">JBS370_LOCUS491</name>
</gene>
<evidence type="ECO:0000259" key="5">
    <source>
        <dbReference type="PROSITE" id="PS50102"/>
    </source>
</evidence>
<evidence type="ECO:0000313" key="7">
    <source>
        <dbReference type="Proteomes" id="UP000663836"/>
    </source>
</evidence>
<feature type="compositionally biased region" description="Low complexity" evidence="4">
    <location>
        <begin position="249"/>
        <end position="267"/>
    </location>
</feature>
<organism evidence="6 7">
    <name type="scientific">Rotaria sordida</name>
    <dbReference type="NCBI Taxonomy" id="392033"/>
    <lineage>
        <taxon>Eukaryota</taxon>
        <taxon>Metazoa</taxon>
        <taxon>Spiralia</taxon>
        <taxon>Gnathifera</taxon>
        <taxon>Rotifera</taxon>
        <taxon>Eurotatoria</taxon>
        <taxon>Bdelloidea</taxon>
        <taxon>Philodinida</taxon>
        <taxon>Philodinidae</taxon>
        <taxon>Rotaria</taxon>
    </lineage>
</organism>
<evidence type="ECO:0000256" key="1">
    <source>
        <dbReference type="ARBA" id="ARBA00022737"/>
    </source>
</evidence>
<feature type="compositionally biased region" description="Basic and acidic residues" evidence="4">
    <location>
        <begin position="382"/>
        <end position="393"/>
    </location>
</feature>
<dbReference type="PROSITE" id="PS50102">
    <property type="entry name" value="RRM"/>
    <property type="match status" value="2"/>
</dbReference>
<feature type="region of interest" description="Disordered" evidence="4">
    <location>
        <begin position="208"/>
        <end position="298"/>
    </location>
</feature>
<feature type="domain" description="RRM" evidence="5">
    <location>
        <begin position="299"/>
        <end position="376"/>
    </location>
</feature>
<evidence type="ECO:0000256" key="2">
    <source>
        <dbReference type="ARBA" id="ARBA00022884"/>
    </source>
</evidence>
<feature type="compositionally biased region" description="Basic residues" evidence="4">
    <location>
        <begin position="278"/>
        <end position="290"/>
    </location>
</feature>
<sequence>MSRERDRQDDRNSSKSLRSHDYLIKLRGIPYSSNKDDIKKFLYPCRIDTIHLFNNRVGSSGECLVDLESETDVKDALRKTNQFIGNRYIEIFRTTIHEYNFFIKHKGMISWREPVIRMNGLPYSCTMADVQNFFKDIAIARNGIYITRDMTDNALGGGYVAFVTMDSAYKAIDMYDQKHIQHRYIQLSPSTYDEAKKTITNDAYLNGKRFAGENDDEDKNKNNRRNNRSRQRSRSTSRKIDRRYRPAQHQHSPSISSRSRSRPQSESTNQQSHDDSRRRSRSRSPIRRSSHTSIHNGEYLVKMRGMPYTVVENDIREFFPSSCQPVHIEIINDRRTNRPNGDAHIYFNTMDAVNEAVKNDRKYMGSRYVEIYFDSHCLSSSDQRRSKSNDSSHRSSRSPSQTKNDENSRSRSGSEDKII</sequence>
<dbReference type="Pfam" id="PF00076">
    <property type="entry name" value="RRM_1"/>
    <property type="match status" value="2"/>
</dbReference>
<evidence type="ECO:0000313" key="6">
    <source>
        <dbReference type="EMBL" id="CAF3533546.1"/>
    </source>
</evidence>
<dbReference type="PANTHER" id="PTHR13976">
    <property type="entry name" value="HETEROGENEOUS NUCLEAR RIBONUCLEOPROTEIN-RELATED"/>
    <property type="match status" value="1"/>
</dbReference>
<feature type="domain" description="RRM" evidence="5">
    <location>
        <begin position="114"/>
        <end position="192"/>
    </location>
</feature>
<dbReference type="InterPro" id="IPR035979">
    <property type="entry name" value="RBD_domain_sf"/>
</dbReference>
<name>A0A818JC97_9BILA</name>
<feature type="compositionally biased region" description="Basic and acidic residues" evidence="4">
    <location>
        <begin position="403"/>
        <end position="419"/>
    </location>
</feature>
<dbReference type="EMBL" id="CAJOBD010000013">
    <property type="protein sequence ID" value="CAF3533546.1"/>
    <property type="molecule type" value="Genomic_DNA"/>
</dbReference>
<dbReference type="AlphaFoldDB" id="A0A818JC97"/>
<evidence type="ECO:0000256" key="3">
    <source>
        <dbReference type="PROSITE-ProRule" id="PRU00176"/>
    </source>
</evidence>